<name>Q12UE8_METBU</name>
<protein>
    <recommendedName>
        <fullName evidence="3">Histidine kinase/HSP90-like ATPase domain-containing protein</fullName>
    </recommendedName>
</protein>
<dbReference type="KEGG" id="mbu:Mbur_2052"/>
<evidence type="ECO:0000313" key="2">
    <source>
        <dbReference type="Proteomes" id="UP000001979"/>
    </source>
</evidence>
<accession>Q12UE8</accession>
<dbReference type="InterPro" id="IPR036890">
    <property type="entry name" value="HATPase_C_sf"/>
</dbReference>
<evidence type="ECO:0000313" key="1">
    <source>
        <dbReference type="EMBL" id="ABE52928.1"/>
    </source>
</evidence>
<dbReference type="SUPFAM" id="SSF55874">
    <property type="entry name" value="ATPase domain of HSP90 chaperone/DNA topoisomerase II/histidine kinase"/>
    <property type="match status" value="1"/>
</dbReference>
<dbReference type="Proteomes" id="UP000001979">
    <property type="component" value="Chromosome"/>
</dbReference>
<keyword evidence="2" id="KW-1185">Reference proteome</keyword>
<reference evidence="2" key="1">
    <citation type="journal article" date="2009" name="ISME J.">
        <title>The genome sequence of the psychrophilic archaeon, Methanococcoides burtonii: the role of genome evolution in cold adaptation.</title>
        <authorList>
            <person name="Allen M.A."/>
            <person name="Lauro F.M."/>
            <person name="Williams T.J."/>
            <person name="Burg D."/>
            <person name="Siddiqui K.S."/>
            <person name="De Francisci D."/>
            <person name="Chong K.W."/>
            <person name="Pilak O."/>
            <person name="Chew H.H."/>
            <person name="De Maere M.Z."/>
            <person name="Ting L."/>
            <person name="Katrib M."/>
            <person name="Ng C."/>
            <person name="Sowers K.R."/>
            <person name="Galperin M.Y."/>
            <person name="Anderson I.J."/>
            <person name="Ivanova N."/>
            <person name="Dalin E."/>
            <person name="Martinez M."/>
            <person name="Lapidus A."/>
            <person name="Hauser L."/>
            <person name="Land M."/>
            <person name="Thomas T."/>
            <person name="Cavicchioli R."/>
        </authorList>
    </citation>
    <scope>NUCLEOTIDE SEQUENCE [LARGE SCALE GENOMIC DNA]</scope>
    <source>
        <strain evidence="2">DSM 6242 / NBRC 107633 / OCM 468 / ACE-M</strain>
    </source>
</reference>
<organism evidence="1 2">
    <name type="scientific">Methanococcoides burtonii (strain DSM 6242 / NBRC 107633 / OCM 468 / ACE-M)</name>
    <dbReference type="NCBI Taxonomy" id="259564"/>
    <lineage>
        <taxon>Archaea</taxon>
        <taxon>Methanobacteriati</taxon>
        <taxon>Methanobacteriota</taxon>
        <taxon>Stenosarchaea group</taxon>
        <taxon>Methanomicrobia</taxon>
        <taxon>Methanosarcinales</taxon>
        <taxon>Methanosarcinaceae</taxon>
        <taxon>Methanococcoides</taxon>
    </lineage>
</organism>
<dbReference type="AlphaFoldDB" id="Q12UE8"/>
<dbReference type="EMBL" id="CP000300">
    <property type="protein sequence ID" value="ABE52928.1"/>
    <property type="molecule type" value="Genomic_DNA"/>
</dbReference>
<sequence length="68" mass="7524">MLSLLNSDSAKWGNVVIGAKLNGYYLDLLVKDAGIGMSSKDIDRLFTLFVQLDSSNTKKYGEQVLVLR</sequence>
<dbReference type="Gene3D" id="3.30.565.10">
    <property type="entry name" value="Histidine kinase-like ATPase, C-terminal domain"/>
    <property type="match status" value="1"/>
</dbReference>
<evidence type="ECO:0008006" key="3">
    <source>
        <dbReference type="Google" id="ProtNLM"/>
    </source>
</evidence>
<dbReference type="HOGENOM" id="CLU_2784057_0_0_2"/>
<gene>
    <name evidence="1" type="ordered locus">Mbur_2052</name>
</gene>
<proteinExistence type="predicted"/>